<gene>
    <name evidence="5" type="ORF">BJ878DRAFT_549480</name>
</gene>
<dbReference type="Gene3D" id="1.10.8.60">
    <property type="match status" value="2"/>
</dbReference>
<dbReference type="InterPro" id="IPR041569">
    <property type="entry name" value="AAA_lid_3"/>
</dbReference>
<dbReference type="EMBL" id="MU253881">
    <property type="protein sequence ID" value="KAG9244822.1"/>
    <property type="molecule type" value="Genomic_DNA"/>
</dbReference>
<dbReference type="GO" id="GO:0005524">
    <property type="term" value="F:ATP binding"/>
    <property type="evidence" value="ECO:0007669"/>
    <property type="project" value="UniProtKB-KW"/>
</dbReference>
<keyword evidence="6" id="KW-1185">Reference proteome</keyword>
<dbReference type="Proteomes" id="UP000887226">
    <property type="component" value="Unassembled WGS sequence"/>
</dbReference>
<dbReference type="SMART" id="SM00382">
    <property type="entry name" value="AAA"/>
    <property type="match status" value="2"/>
</dbReference>
<dbReference type="GO" id="GO:0005737">
    <property type="term" value="C:cytoplasm"/>
    <property type="evidence" value="ECO:0007669"/>
    <property type="project" value="TreeGrafter"/>
</dbReference>
<accession>A0A9P7Z3S2</accession>
<feature type="domain" description="AAA+ ATPase" evidence="4">
    <location>
        <begin position="502"/>
        <end position="638"/>
    </location>
</feature>
<dbReference type="Pfam" id="PF00004">
    <property type="entry name" value="AAA"/>
    <property type="match status" value="2"/>
</dbReference>
<evidence type="ECO:0000313" key="5">
    <source>
        <dbReference type="EMBL" id="KAG9244822.1"/>
    </source>
</evidence>
<name>A0A9P7Z3S2_9HELO</name>
<dbReference type="Pfam" id="PF17862">
    <property type="entry name" value="AAA_lid_3"/>
    <property type="match status" value="1"/>
</dbReference>
<evidence type="ECO:0000313" key="6">
    <source>
        <dbReference type="Proteomes" id="UP000887226"/>
    </source>
</evidence>
<dbReference type="InterPro" id="IPR050168">
    <property type="entry name" value="AAA_ATPase_domain"/>
</dbReference>
<dbReference type="PANTHER" id="PTHR23077:SF27">
    <property type="entry name" value="ATPASE FAMILY GENE 2 PROTEIN HOMOLOG A"/>
    <property type="match status" value="1"/>
</dbReference>
<evidence type="ECO:0000259" key="4">
    <source>
        <dbReference type="SMART" id="SM00382"/>
    </source>
</evidence>
<dbReference type="Gene3D" id="3.40.50.300">
    <property type="entry name" value="P-loop containing nucleotide triphosphate hydrolases"/>
    <property type="match status" value="2"/>
</dbReference>
<dbReference type="InterPro" id="IPR003959">
    <property type="entry name" value="ATPase_AAA_core"/>
</dbReference>
<keyword evidence="2" id="KW-0067">ATP-binding</keyword>
<dbReference type="OrthoDB" id="27435at2759"/>
<dbReference type="InterPro" id="IPR027417">
    <property type="entry name" value="P-loop_NTPase"/>
</dbReference>
<organism evidence="5 6">
    <name type="scientific">Calycina marina</name>
    <dbReference type="NCBI Taxonomy" id="1763456"/>
    <lineage>
        <taxon>Eukaryota</taxon>
        <taxon>Fungi</taxon>
        <taxon>Dikarya</taxon>
        <taxon>Ascomycota</taxon>
        <taxon>Pezizomycotina</taxon>
        <taxon>Leotiomycetes</taxon>
        <taxon>Helotiales</taxon>
        <taxon>Pezizellaceae</taxon>
        <taxon>Calycina</taxon>
    </lineage>
</organism>
<dbReference type="GO" id="GO:0016887">
    <property type="term" value="F:ATP hydrolysis activity"/>
    <property type="evidence" value="ECO:0007669"/>
    <property type="project" value="InterPro"/>
</dbReference>
<protein>
    <submittedName>
        <fullName evidence="5">ATPase family gene 2 protein</fullName>
    </submittedName>
</protein>
<feature type="domain" description="AAA+ ATPase" evidence="4">
    <location>
        <begin position="246"/>
        <end position="375"/>
    </location>
</feature>
<keyword evidence="1" id="KW-0547">Nucleotide-binding</keyword>
<dbReference type="InterPro" id="IPR003593">
    <property type="entry name" value="AAA+_ATPase"/>
</dbReference>
<dbReference type="InterPro" id="IPR003960">
    <property type="entry name" value="ATPase_AAA_CS"/>
</dbReference>
<evidence type="ECO:0000256" key="3">
    <source>
        <dbReference type="SAM" id="MobiDB-lite"/>
    </source>
</evidence>
<dbReference type="FunFam" id="3.40.50.300:FF:001721">
    <property type="entry name" value="AAA family ATPase, putative"/>
    <property type="match status" value="1"/>
</dbReference>
<reference evidence="5" key="1">
    <citation type="journal article" date="2021" name="IMA Fungus">
        <title>Genomic characterization of three marine fungi, including Emericellopsis atlantica sp. nov. with signatures of a generalist lifestyle and marine biomass degradation.</title>
        <authorList>
            <person name="Hagestad O.C."/>
            <person name="Hou L."/>
            <person name="Andersen J.H."/>
            <person name="Hansen E.H."/>
            <person name="Altermark B."/>
            <person name="Li C."/>
            <person name="Kuhnert E."/>
            <person name="Cox R.J."/>
            <person name="Crous P.W."/>
            <person name="Spatafora J.W."/>
            <person name="Lail K."/>
            <person name="Amirebrahimi M."/>
            <person name="Lipzen A."/>
            <person name="Pangilinan J."/>
            <person name="Andreopoulos W."/>
            <person name="Hayes R.D."/>
            <person name="Ng V."/>
            <person name="Grigoriev I.V."/>
            <person name="Jackson S.A."/>
            <person name="Sutton T.D.S."/>
            <person name="Dobson A.D.W."/>
            <person name="Rama T."/>
        </authorList>
    </citation>
    <scope>NUCLEOTIDE SEQUENCE</scope>
    <source>
        <strain evidence="5">TRa3180A</strain>
    </source>
</reference>
<dbReference type="SUPFAM" id="SSF52540">
    <property type="entry name" value="P-loop containing nucleoside triphosphate hydrolases"/>
    <property type="match status" value="2"/>
</dbReference>
<comment type="caution">
    <text evidence="5">The sequence shown here is derived from an EMBL/GenBank/DDBJ whole genome shotgun (WGS) entry which is preliminary data.</text>
</comment>
<dbReference type="PANTHER" id="PTHR23077">
    <property type="entry name" value="AAA-FAMILY ATPASE"/>
    <property type="match status" value="1"/>
</dbReference>
<sequence length="732" mass="81253">MSSLQNAQKTLAVKVRPPPEKDGLHGGRTLSRVYMNRDTLLDLKLKQSEPCYLWKPEEEDGRIEAVADLSLEKNLKPGLLQVSHKFQELLGVKLSGDLIIGAGDDPFENANSIILRNITNSKGDAEALEVVPDEVEVKWWEVILREHLFKSQFIFCEQTFENVIFLGTKRSFQVQLINGNRTRRLAKFHASKTVLKISYEDDSQHALATRPRLELNPLPGLDQALATINEFLGRFNREFVNPLTEKSVALLLSGFQGTGKTTIINCVANSGWGKVYWVRNVAKITDIRDSFKEAKRNKPSIVILDDIDSLVSKENDNAHRITSILEEELDSLAISPPKFMTQVIVIAATLDAGQLPTSLRIRSRFTTEVLLPIPDTAARKAILKSMDLPIDRESRDIILDRIGDCTHAYTAADLVRLRNQAYFISEKSFLGSTSEARFMTEEHITEAMLIVRPTAMKDVTLKPLAVKWDDIGGVPDIKKALQQAIRWPLEATEQMKLFGLKPRKGILLYGPPGCSKTLCGQAMATEMGLNFFAVKGAELNSMYVGESERAVREIFTKARFASPSIIFFDEIEAIGSKRESGSRSSGINVLTTLLNEMDGIEGLKGVLVLAATNKPEDLDLALLRPGRFDQLLYVAPPNRQGREEILRKTVKGVAANFDFAELLDRTEGFSGAELVGVCQAAGYATLEKSECAKPAMLMEELLTAVDGTKKQITTELLQSYEGWAKGSRGGRA</sequence>
<proteinExistence type="predicted"/>
<evidence type="ECO:0000256" key="2">
    <source>
        <dbReference type="ARBA" id="ARBA00022840"/>
    </source>
</evidence>
<dbReference type="AlphaFoldDB" id="A0A9P7Z3S2"/>
<dbReference type="PROSITE" id="PS00674">
    <property type="entry name" value="AAA"/>
    <property type="match status" value="1"/>
</dbReference>
<feature type="region of interest" description="Disordered" evidence="3">
    <location>
        <begin position="1"/>
        <end position="27"/>
    </location>
</feature>
<evidence type="ECO:0000256" key="1">
    <source>
        <dbReference type="ARBA" id="ARBA00022741"/>
    </source>
</evidence>